<dbReference type="STRING" id="1208321.D104_03485"/>
<reference evidence="1 2" key="1">
    <citation type="journal article" date="2014" name="Genome Announc.">
        <title>Draft Genome Sequence of Marinomonas sp. Strain D104, a Polycyclic Aromatic Hydrocarbon-Degrading Bacterium from the Deep-Sea Sediment of the Arctic Ocean.</title>
        <authorList>
            <person name="Dong C."/>
            <person name="Bai X."/>
            <person name="Lai Q."/>
            <person name="Xie Y."/>
            <person name="Chen X."/>
            <person name="Shao Z."/>
        </authorList>
    </citation>
    <scope>NUCLEOTIDE SEQUENCE [LARGE SCALE GENOMIC DNA]</scope>
    <source>
        <strain evidence="1 2">D104</strain>
    </source>
</reference>
<keyword evidence="2" id="KW-1185">Reference proteome</keyword>
<organism evidence="1 2">
    <name type="scientific">Marinomonas profundimaris</name>
    <dbReference type="NCBI Taxonomy" id="1208321"/>
    <lineage>
        <taxon>Bacteria</taxon>
        <taxon>Pseudomonadati</taxon>
        <taxon>Pseudomonadota</taxon>
        <taxon>Gammaproteobacteria</taxon>
        <taxon>Oceanospirillales</taxon>
        <taxon>Oceanospirillaceae</taxon>
        <taxon>Marinomonas</taxon>
    </lineage>
</organism>
<accession>W1S4F1</accession>
<evidence type="ECO:0000313" key="1">
    <source>
        <dbReference type="EMBL" id="ETI61993.1"/>
    </source>
</evidence>
<evidence type="ECO:0000313" key="2">
    <source>
        <dbReference type="Proteomes" id="UP000018857"/>
    </source>
</evidence>
<sequence>MVISCLIIFFVVSQSSSEIKNFSKLESLDLTCQTCHYPVTVNFSYLFAIKKAVNLIKLINFHSSITSF</sequence>
<comment type="caution">
    <text evidence="1">The sequence shown here is derived from an EMBL/GenBank/DDBJ whole genome shotgun (WGS) entry which is preliminary data.</text>
</comment>
<name>W1S4F1_9GAMM</name>
<dbReference type="AlphaFoldDB" id="W1S4F1"/>
<protein>
    <submittedName>
        <fullName evidence="1">Uncharacterized protein</fullName>
    </submittedName>
</protein>
<proteinExistence type="predicted"/>
<dbReference type="Proteomes" id="UP000018857">
    <property type="component" value="Unassembled WGS sequence"/>
</dbReference>
<gene>
    <name evidence="1" type="ORF">D104_03485</name>
</gene>
<dbReference type="EMBL" id="AYOZ01000003">
    <property type="protein sequence ID" value="ETI61993.1"/>
    <property type="molecule type" value="Genomic_DNA"/>
</dbReference>